<protein>
    <submittedName>
        <fullName evidence="1">Uncharacterized protein</fullName>
    </submittedName>
</protein>
<comment type="caution">
    <text evidence="1">The sequence shown here is derived from an EMBL/GenBank/DDBJ whole genome shotgun (WGS) entry which is preliminary data.</text>
</comment>
<dbReference type="Proteomes" id="UP001174909">
    <property type="component" value="Unassembled WGS sequence"/>
</dbReference>
<dbReference type="EMBL" id="CASHTH010000195">
    <property type="protein sequence ID" value="CAI7993766.1"/>
    <property type="molecule type" value="Genomic_DNA"/>
</dbReference>
<sequence length="216" mass="24530">MQLPAPAAPDHQPRGVRGYTFSETETKRTVGPPVALEQSYQRERKQWSDTIEMEYTTLVNLRADIDAMLAGFRQRLDLSEDAKLSVCFGAVRELVGPYQILNLNEQEMKIMISDEANPNAVEAVNKFNTMLEKCREFQGNVCTSKPVMEENLRALEKEKKLTQAVLDVIERAKKQLCLVREWNEHVKCIISDTKTSSKNLAPKKATGLRCRAELES</sequence>
<evidence type="ECO:0000313" key="1">
    <source>
        <dbReference type="EMBL" id="CAI7993766.1"/>
    </source>
</evidence>
<name>A0AA35QW72_GEOBA</name>
<accession>A0AA35QW72</accession>
<proteinExistence type="predicted"/>
<keyword evidence="2" id="KW-1185">Reference proteome</keyword>
<reference evidence="1" key="1">
    <citation type="submission" date="2023-03" db="EMBL/GenBank/DDBJ databases">
        <authorList>
            <person name="Steffen K."/>
            <person name="Cardenas P."/>
        </authorList>
    </citation>
    <scope>NUCLEOTIDE SEQUENCE</scope>
</reference>
<dbReference type="AlphaFoldDB" id="A0AA35QW72"/>
<organism evidence="1 2">
    <name type="scientific">Geodia barretti</name>
    <name type="common">Barrett's horny sponge</name>
    <dbReference type="NCBI Taxonomy" id="519541"/>
    <lineage>
        <taxon>Eukaryota</taxon>
        <taxon>Metazoa</taxon>
        <taxon>Porifera</taxon>
        <taxon>Demospongiae</taxon>
        <taxon>Heteroscleromorpha</taxon>
        <taxon>Tetractinellida</taxon>
        <taxon>Astrophorina</taxon>
        <taxon>Geodiidae</taxon>
        <taxon>Geodia</taxon>
    </lineage>
</organism>
<evidence type="ECO:0000313" key="2">
    <source>
        <dbReference type="Proteomes" id="UP001174909"/>
    </source>
</evidence>
<gene>
    <name evidence="1" type="ORF">GBAR_LOCUS1318</name>
</gene>